<dbReference type="PROSITE" id="PS51898">
    <property type="entry name" value="TYR_RECOMBINASE"/>
    <property type="match status" value="1"/>
</dbReference>
<dbReference type="Pfam" id="PF00589">
    <property type="entry name" value="Phage_integrase"/>
    <property type="match status" value="1"/>
</dbReference>
<evidence type="ECO:0000256" key="1">
    <source>
        <dbReference type="ARBA" id="ARBA00022908"/>
    </source>
</evidence>
<keyword evidence="2" id="KW-0233">DNA recombination</keyword>
<evidence type="ECO:0000313" key="5">
    <source>
        <dbReference type="Proteomes" id="UP001157440"/>
    </source>
</evidence>
<name>A0AA37WT25_9HYPH</name>
<dbReference type="RefSeq" id="WP_238198823.1">
    <property type="nucleotide sequence ID" value="NZ_BPQZ01000027.1"/>
</dbReference>
<dbReference type="EMBL" id="BSPL01000018">
    <property type="protein sequence ID" value="GLS71694.1"/>
    <property type="molecule type" value="Genomic_DNA"/>
</dbReference>
<dbReference type="GO" id="GO:0015074">
    <property type="term" value="P:DNA integration"/>
    <property type="evidence" value="ECO:0007669"/>
    <property type="project" value="UniProtKB-KW"/>
</dbReference>
<comment type="caution">
    <text evidence="4">The sequence shown here is derived from an EMBL/GenBank/DDBJ whole genome shotgun (WGS) entry which is preliminary data.</text>
</comment>
<keyword evidence="5" id="KW-1185">Reference proteome</keyword>
<dbReference type="InterPro" id="IPR011010">
    <property type="entry name" value="DNA_brk_join_enz"/>
</dbReference>
<dbReference type="Proteomes" id="UP001157440">
    <property type="component" value="Unassembled WGS sequence"/>
</dbReference>
<dbReference type="GO" id="GO:0006310">
    <property type="term" value="P:DNA recombination"/>
    <property type="evidence" value="ECO:0007669"/>
    <property type="project" value="UniProtKB-KW"/>
</dbReference>
<organism evidence="4 5">
    <name type="scientific">Methylobacterium tardum</name>
    <dbReference type="NCBI Taxonomy" id="374432"/>
    <lineage>
        <taxon>Bacteria</taxon>
        <taxon>Pseudomonadati</taxon>
        <taxon>Pseudomonadota</taxon>
        <taxon>Alphaproteobacteria</taxon>
        <taxon>Hyphomicrobiales</taxon>
        <taxon>Methylobacteriaceae</taxon>
        <taxon>Methylobacterium</taxon>
    </lineage>
</organism>
<evidence type="ECO:0000259" key="3">
    <source>
        <dbReference type="PROSITE" id="PS51898"/>
    </source>
</evidence>
<dbReference type="CDD" id="cd00397">
    <property type="entry name" value="DNA_BRE_C"/>
    <property type="match status" value="1"/>
</dbReference>
<accession>A0AA37WT25</accession>
<evidence type="ECO:0000256" key="2">
    <source>
        <dbReference type="ARBA" id="ARBA00023172"/>
    </source>
</evidence>
<keyword evidence="1" id="KW-0229">DNA integration</keyword>
<dbReference type="SUPFAM" id="SSF56349">
    <property type="entry name" value="DNA breaking-rejoining enzymes"/>
    <property type="match status" value="1"/>
</dbReference>
<reference evidence="5" key="1">
    <citation type="journal article" date="2019" name="Int. J. Syst. Evol. Microbiol.">
        <title>The Global Catalogue of Microorganisms (GCM) 10K type strain sequencing project: providing services to taxonomists for standard genome sequencing and annotation.</title>
        <authorList>
            <consortium name="The Broad Institute Genomics Platform"/>
            <consortium name="The Broad Institute Genome Sequencing Center for Infectious Disease"/>
            <person name="Wu L."/>
            <person name="Ma J."/>
        </authorList>
    </citation>
    <scope>NUCLEOTIDE SEQUENCE [LARGE SCALE GENOMIC DNA]</scope>
    <source>
        <strain evidence="5">NBRC 103632</strain>
    </source>
</reference>
<dbReference type="InterPro" id="IPR002104">
    <property type="entry name" value="Integrase_catalytic"/>
</dbReference>
<dbReference type="GO" id="GO:0003677">
    <property type="term" value="F:DNA binding"/>
    <property type="evidence" value="ECO:0007669"/>
    <property type="project" value="InterPro"/>
</dbReference>
<sequence length="192" mass="21216">MPRMTSDAPLSLHTARGRRKYLTPSERLRFIGAATVSRPEIGTLCLVLVWTGCRITEALNLTHADLDRESGIIAIRSLKKRRPGIVREVPVPAAVMIAIERVHGRRPPEMPLWSIARTTAWRHIKAVMQDAEVGATAASPKGLRHGFGVHAVRSGVPLNLLQRWLGHADIATTSIYADVLGAEEREIAARMW</sequence>
<dbReference type="InterPro" id="IPR013762">
    <property type="entry name" value="Integrase-like_cat_sf"/>
</dbReference>
<gene>
    <name evidence="4" type="ORF">GCM10007890_37070</name>
</gene>
<dbReference type="PANTHER" id="PTHR30349:SF64">
    <property type="entry name" value="PROPHAGE INTEGRASE INTD-RELATED"/>
    <property type="match status" value="1"/>
</dbReference>
<evidence type="ECO:0000313" key="4">
    <source>
        <dbReference type="EMBL" id="GLS71694.1"/>
    </source>
</evidence>
<dbReference type="Gene3D" id="1.10.443.10">
    <property type="entry name" value="Intergrase catalytic core"/>
    <property type="match status" value="1"/>
</dbReference>
<protein>
    <recommendedName>
        <fullName evidence="3">Tyr recombinase domain-containing protein</fullName>
    </recommendedName>
</protein>
<proteinExistence type="predicted"/>
<dbReference type="InterPro" id="IPR050090">
    <property type="entry name" value="Tyrosine_recombinase_XerCD"/>
</dbReference>
<dbReference type="AlphaFoldDB" id="A0AA37WT25"/>
<dbReference type="PANTHER" id="PTHR30349">
    <property type="entry name" value="PHAGE INTEGRASE-RELATED"/>
    <property type="match status" value="1"/>
</dbReference>
<feature type="domain" description="Tyr recombinase" evidence="3">
    <location>
        <begin position="17"/>
        <end position="189"/>
    </location>
</feature>